<dbReference type="PANTHER" id="PTHR23003">
    <property type="entry name" value="RNA RECOGNITION MOTIF RRM DOMAIN CONTAINING PROTEIN"/>
    <property type="match status" value="1"/>
</dbReference>
<dbReference type="AlphaFoldDB" id="A0AAD5U403"/>
<dbReference type="InterPro" id="IPR035979">
    <property type="entry name" value="RBD_domain_sf"/>
</dbReference>
<reference evidence="6" key="1">
    <citation type="submission" date="2020-05" db="EMBL/GenBank/DDBJ databases">
        <title>Phylogenomic resolution of chytrid fungi.</title>
        <authorList>
            <person name="Stajich J.E."/>
            <person name="Amses K."/>
            <person name="Simmons R."/>
            <person name="Seto K."/>
            <person name="Myers J."/>
            <person name="Bonds A."/>
            <person name="Quandt C.A."/>
            <person name="Barry K."/>
            <person name="Liu P."/>
            <person name="Grigoriev I."/>
            <person name="Longcore J.E."/>
            <person name="James T.Y."/>
        </authorList>
    </citation>
    <scope>NUCLEOTIDE SEQUENCE</scope>
    <source>
        <strain evidence="6">JEL0476</strain>
    </source>
</reference>
<feature type="compositionally biased region" description="Polar residues" evidence="3">
    <location>
        <begin position="102"/>
        <end position="111"/>
    </location>
</feature>
<dbReference type="SMART" id="SM00360">
    <property type="entry name" value="RRM"/>
    <property type="match status" value="4"/>
</dbReference>
<protein>
    <submittedName>
        <fullName evidence="6">Uncharacterized protein</fullName>
    </submittedName>
</protein>
<dbReference type="Pfam" id="PF01871">
    <property type="entry name" value="AMMECR1"/>
    <property type="match status" value="1"/>
</dbReference>
<feature type="domain" description="RRM" evidence="4">
    <location>
        <begin position="277"/>
        <end position="348"/>
    </location>
</feature>
<dbReference type="PROSITE" id="PS50102">
    <property type="entry name" value="RRM"/>
    <property type="match status" value="3"/>
</dbReference>
<feature type="domain" description="AMMECR1" evidence="5">
    <location>
        <begin position="322"/>
        <end position="419"/>
    </location>
</feature>
<evidence type="ECO:0000256" key="3">
    <source>
        <dbReference type="SAM" id="MobiDB-lite"/>
    </source>
</evidence>
<dbReference type="GO" id="GO:0005737">
    <property type="term" value="C:cytoplasm"/>
    <property type="evidence" value="ECO:0007669"/>
    <property type="project" value="TreeGrafter"/>
</dbReference>
<dbReference type="CDD" id="cd00590">
    <property type="entry name" value="RRM_SF"/>
    <property type="match status" value="1"/>
</dbReference>
<dbReference type="SUPFAM" id="SSF54928">
    <property type="entry name" value="RNA-binding domain, RBD"/>
    <property type="match status" value="2"/>
</dbReference>
<dbReference type="Gene3D" id="3.30.70.330">
    <property type="match status" value="3"/>
</dbReference>
<dbReference type="GO" id="GO:0005634">
    <property type="term" value="C:nucleus"/>
    <property type="evidence" value="ECO:0007669"/>
    <property type="project" value="TreeGrafter"/>
</dbReference>
<dbReference type="GO" id="GO:0003729">
    <property type="term" value="F:mRNA binding"/>
    <property type="evidence" value="ECO:0007669"/>
    <property type="project" value="TreeGrafter"/>
</dbReference>
<dbReference type="PANTHER" id="PTHR23003:SF3">
    <property type="entry name" value="FI21236P1-RELATED"/>
    <property type="match status" value="1"/>
</dbReference>
<keyword evidence="7" id="KW-1185">Reference proteome</keyword>
<dbReference type="SUPFAM" id="SSF143447">
    <property type="entry name" value="AMMECR1-like"/>
    <property type="match status" value="1"/>
</dbReference>
<dbReference type="InterPro" id="IPR012677">
    <property type="entry name" value="Nucleotide-bd_a/b_plait_sf"/>
</dbReference>
<evidence type="ECO:0000259" key="5">
    <source>
        <dbReference type="PROSITE" id="PS51112"/>
    </source>
</evidence>
<dbReference type="InterPro" id="IPR000504">
    <property type="entry name" value="RRM_dom"/>
</dbReference>
<evidence type="ECO:0000259" key="4">
    <source>
        <dbReference type="PROSITE" id="PS50102"/>
    </source>
</evidence>
<feature type="region of interest" description="Disordered" evidence="3">
    <location>
        <begin position="100"/>
        <end position="130"/>
    </location>
</feature>
<evidence type="ECO:0000313" key="7">
    <source>
        <dbReference type="Proteomes" id="UP001211065"/>
    </source>
</evidence>
<evidence type="ECO:0000313" key="6">
    <source>
        <dbReference type="EMBL" id="KAJ3221908.1"/>
    </source>
</evidence>
<organism evidence="6 7">
    <name type="scientific">Clydaea vesicula</name>
    <dbReference type="NCBI Taxonomy" id="447962"/>
    <lineage>
        <taxon>Eukaryota</taxon>
        <taxon>Fungi</taxon>
        <taxon>Fungi incertae sedis</taxon>
        <taxon>Chytridiomycota</taxon>
        <taxon>Chytridiomycota incertae sedis</taxon>
        <taxon>Chytridiomycetes</taxon>
        <taxon>Lobulomycetales</taxon>
        <taxon>Lobulomycetaceae</taxon>
        <taxon>Clydaea</taxon>
    </lineage>
</organism>
<dbReference type="InterPro" id="IPR027485">
    <property type="entry name" value="AMMECR1_N"/>
</dbReference>
<dbReference type="Pfam" id="PF00076">
    <property type="entry name" value="RRM_1"/>
    <property type="match status" value="3"/>
</dbReference>
<proteinExistence type="predicted"/>
<dbReference type="Gene3D" id="3.30.700.20">
    <property type="entry name" value="Hypothetical protein ph0010, domain 1"/>
    <property type="match status" value="1"/>
</dbReference>
<evidence type="ECO:0000256" key="2">
    <source>
        <dbReference type="PROSITE-ProRule" id="PRU00176"/>
    </source>
</evidence>
<name>A0AAD5U403_9FUNG</name>
<comment type="caution">
    <text evidence="6">The sequence shown here is derived from an EMBL/GenBank/DDBJ whole genome shotgun (WGS) entry which is preliminary data.</text>
</comment>
<dbReference type="EMBL" id="JADGJW010000202">
    <property type="protein sequence ID" value="KAJ3221908.1"/>
    <property type="molecule type" value="Genomic_DNA"/>
</dbReference>
<dbReference type="InterPro" id="IPR036071">
    <property type="entry name" value="AMMECR1_dom_sf"/>
</dbReference>
<evidence type="ECO:0000256" key="1">
    <source>
        <dbReference type="ARBA" id="ARBA00022884"/>
    </source>
</evidence>
<keyword evidence="1 2" id="KW-0694">RNA-binding</keyword>
<gene>
    <name evidence="6" type="ORF">HK099_002976</name>
</gene>
<dbReference type="Proteomes" id="UP001211065">
    <property type="component" value="Unassembled WGS sequence"/>
</dbReference>
<dbReference type="PROSITE" id="PS51112">
    <property type="entry name" value="AMMECR1"/>
    <property type="match status" value="1"/>
</dbReference>
<feature type="domain" description="RRM" evidence="4">
    <location>
        <begin position="191"/>
        <end position="268"/>
    </location>
</feature>
<dbReference type="GO" id="GO:1990904">
    <property type="term" value="C:ribonucleoprotein complex"/>
    <property type="evidence" value="ECO:0007669"/>
    <property type="project" value="TreeGrafter"/>
</dbReference>
<dbReference type="InterPro" id="IPR002733">
    <property type="entry name" value="AMMECR1_domain"/>
</dbReference>
<sequence>MHEIKEYKGDETSHQQQIKPSPQLFVVNIPFSVEKQDLKDLFDTVGKADIALTPNYKSKGFGTVLYENPQHAQDAINRFNNHDWNGRKIEVQFDKHYGTASDDINNKSQSKFHNDKYASEPNFEGDSEGDSNLSSRALYVGNLPFSTAWQDLKETIEDARKVVEVYNGFELKGRRIEVREDYSYAKGEENNKSFKQKLPYNIAWQELKDLFREVGNVVRADVQLDHEGRSRGFGQVVMSTAEEAKNAVASFNGKELSGRTIVVREDRYSNEGNGENTQVFVGNLPYSTRWQGLKDIFRPFFLNPVHSEIILDNNGKSKGCGFVKFSTTMDAERAVEEVNGIGVEGRKIIDVLYSKLNGNSKPDRNFSGLPLRTGLEEYALTSALRDRRFFPIGIHELKNLSCGVSLLTNFEEGDDYLGT</sequence>
<dbReference type="InterPro" id="IPR050374">
    <property type="entry name" value="RRT5_SRSF_SR"/>
</dbReference>
<feature type="domain" description="RRM" evidence="4">
    <location>
        <begin position="22"/>
        <end position="96"/>
    </location>
</feature>
<accession>A0AAD5U403</accession>